<gene>
    <name evidence="1" type="ORF">ADEAN_000638100</name>
</gene>
<sequence length="302" mass="35563">MHSLSPPVEQLPPSPVPLRVQCTHRVRQGGYLRRFNPTLNTLLRVQDSLPTGVSMEELIQSDPNLTNYLILSSKLILSRRRQGRRELYSLALDREYFYLRKMTYTDEPSETEWEKVCLLPHQITNPGDEGGLDNGNFQRYYNFFDFLVVHENVEEQYTDTLFGRVETGSNGNRVEVLYVVLAFDRYLTLLRIEQYKNNSDSGNLNFNMSCVSQIRIESSFYNINVSCVVEVQQDHKNSVQLLVGTSKGILFLYEWELDEKRQYRYHLRWEKRALDAFTERYLQTYIQNGGDMRKEKEKGRKK</sequence>
<name>A0A7G2CG71_9TRYP</name>
<protein>
    <submittedName>
        <fullName evidence="1">Uncharacterized protein</fullName>
    </submittedName>
</protein>
<dbReference type="VEuPathDB" id="TriTrypDB:ADEAN_000638100"/>
<dbReference type="AlphaFoldDB" id="A0A7G2CG71"/>
<dbReference type="EMBL" id="LR877156">
    <property type="protein sequence ID" value="CAD2218888.1"/>
    <property type="molecule type" value="Genomic_DNA"/>
</dbReference>
<keyword evidence="2" id="KW-1185">Reference proteome</keyword>
<evidence type="ECO:0000313" key="2">
    <source>
        <dbReference type="Proteomes" id="UP000515908"/>
    </source>
</evidence>
<reference evidence="1 2" key="1">
    <citation type="submission" date="2020-08" db="EMBL/GenBank/DDBJ databases">
        <authorList>
            <person name="Newling K."/>
            <person name="Davey J."/>
            <person name="Forrester S."/>
        </authorList>
    </citation>
    <scope>NUCLEOTIDE SEQUENCE [LARGE SCALE GENOMIC DNA]</scope>
    <source>
        <strain evidence="2">Crithidia deanei Carvalho (ATCC PRA-265)</strain>
    </source>
</reference>
<organism evidence="1 2">
    <name type="scientific">Angomonas deanei</name>
    <dbReference type="NCBI Taxonomy" id="59799"/>
    <lineage>
        <taxon>Eukaryota</taxon>
        <taxon>Discoba</taxon>
        <taxon>Euglenozoa</taxon>
        <taxon>Kinetoplastea</taxon>
        <taxon>Metakinetoplastina</taxon>
        <taxon>Trypanosomatida</taxon>
        <taxon>Trypanosomatidae</taxon>
        <taxon>Strigomonadinae</taxon>
        <taxon>Angomonas</taxon>
    </lineage>
</organism>
<proteinExistence type="predicted"/>
<dbReference type="Proteomes" id="UP000515908">
    <property type="component" value="Chromosome 12"/>
</dbReference>
<accession>A0A7G2CG71</accession>
<evidence type="ECO:0000313" key="1">
    <source>
        <dbReference type="EMBL" id="CAD2218888.1"/>
    </source>
</evidence>